<dbReference type="STRING" id="870435.A0A0C3PLZ5"/>
<reference evidence="2 3" key="1">
    <citation type="submission" date="2014-04" db="EMBL/GenBank/DDBJ databases">
        <authorList>
            <consortium name="DOE Joint Genome Institute"/>
            <person name="Kuo A."/>
            <person name="Kohler A."/>
            <person name="Costa M.D."/>
            <person name="Nagy L.G."/>
            <person name="Floudas D."/>
            <person name="Copeland A."/>
            <person name="Barry K.W."/>
            <person name="Cichocki N."/>
            <person name="Veneault-Fourrey C."/>
            <person name="LaButti K."/>
            <person name="Lindquist E.A."/>
            <person name="Lipzen A."/>
            <person name="Lundell T."/>
            <person name="Morin E."/>
            <person name="Murat C."/>
            <person name="Sun H."/>
            <person name="Tunlid A."/>
            <person name="Henrissat B."/>
            <person name="Grigoriev I.V."/>
            <person name="Hibbett D.S."/>
            <person name="Martin F."/>
            <person name="Nordberg H.P."/>
            <person name="Cantor M.N."/>
            <person name="Hua S.X."/>
        </authorList>
    </citation>
    <scope>NUCLEOTIDE SEQUENCE [LARGE SCALE GENOMIC DNA]</scope>
    <source>
        <strain evidence="2 3">Marx 270</strain>
    </source>
</reference>
<feature type="domain" description="Heterokaryon incompatibility" evidence="1">
    <location>
        <begin position="57"/>
        <end position="145"/>
    </location>
</feature>
<sequence>PPRLLHTVTGTLCNRDTQISHFMGSQQYNQLQSSCVTCDPDQRMKLIHTEVLRYFRFVKLSHRWGEAEPSLRDIEGRSIYDMPPKGGLRKLQSFCTVVCEWDYLWAWSDTCCIDKHSSAEVQETIGSMFAWYRRSALTIVYLSDVPDTGSFGNSEWFKRGWTLQELLAPRAILFYTQNWLPYKNLVSSNHKTDATVLDELERATGIESQFLTNFSPGTDDARSRLQWASLRRTTRPEDIAYSLFGIFHIHLPILYGESVENALGRLLAEIISQSGDISVLDW</sequence>
<name>A0A0C3PLZ5_PISTI</name>
<gene>
    <name evidence="2" type="ORF">M404DRAFT_46010</name>
</gene>
<proteinExistence type="predicted"/>
<feature type="non-terminal residue" evidence="2">
    <location>
        <position position="282"/>
    </location>
</feature>
<dbReference type="OrthoDB" id="674604at2759"/>
<dbReference type="InterPro" id="IPR010730">
    <property type="entry name" value="HET"/>
</dbReference>
<dbReference type="InParanoid" id="A0A0C3PLZ5"/>
<accession>A0A0C3PLZ5</accession>
<feature type="non-terminal residue" evidence="2">
    <location>
        <position position="1"/>
    </location>
</feature>
<dbReference type="PANTHER" id="PTHR10622">
    <property type="entry name" value="HET DOMAIN-CONTAINING PROTEIN"/>
    <property type="match status" value="1"/>
</dbReference>
<evidence type="ECO:0000259" key="1">
    <source>
        <dbReference type="Pfam" id="PF06985"/>
    </source>
</evidence>
<dbReference type="PANTHER" id="PTHR10622:SF10">
    <property type="entry name" value="HET DOMAIN-CONTAINING PROTEIN"/>
    <property type="match status" value="1"/>
</dbReference>
<keyword evidence="3" id="KW-1185">Reference proteome</keyword>
<dbReference type="AlphaFoldDB" id="A0A0C3PLZ5"/>
<dbReference type="HOGENOM" id="CLU_000288_138_0_1"/>
<dbReference type="Pfam" id="PF06985">
    <property type="entry name" value="HET"/>
    <property type="match status" value="1"/>
</dbReference>
<organism evidence="2 3">
    <name type="scientific">Pisolithus tinctorius Marx 270</name>
    <dbReference type="NCBI Taxonomy" id="870435"/>
    <lineage>
        <taxon>Eukaryota</taxon>
        <taxon>Fungi</taxon>
        <taxon>Dikarya</taxon>
        <taxon>Basidiomycota</taxon>
        <taxon>Agaricomycotina</taxon>
        <taxon>Agaricomycetes</taxon>
        <taxon>Agaricomycetidae</taxon>
        <taxon>Boletales</taxon>
        <taxon>Sclerodermatineae</taxon>
        <taxon>Pisolithaceae</taxon>
        <taxon>Pisolithus</taxon>
    </lineage>
</organism>
<dbReference type="EMBL" id="KN831955">
    <property type="protein sequence ID" value="KIO09314.1"/>
    <property type="molecule type" value="Genomic_DNA"/>
</dbReference>
<protein>
    <recommendedName>
        <fullName evidence="1">Heterokaryon incompatibility domain-containing protein</fullName>
    </recommendedName>
</protein>
<reference evidence="3" key="2">
    <citation type="submission" date="2015-01" db="EMBL/GenBank/DDBJ databases">
        <title>Evolutionary Origins and Diversification of the Mycorrhizal Mutualists.</title>
        <authorList>
            <consortium name="DOE Joint Genome Institute"/>
            <consortium name="Mycorrhizal Genomics Consortium"/>
            <person name="Kohler A."/>
            <person name="Kuo A."/>
            <person name="Nagy L.G."/>
            <person name="Floudas D."/>
            <person name="Copeland A."/>
            <person name="Barry K.W."/>
            <person name="Cichocki N."/>
            <person name="Veneault-Fourrey C."/>
            <person name="LaButti K."/>
            <person name="Lindquist E.A."/>
            <person name="Lipzen A."/>
            <person name="Lundell T."/>
            <person name="Morin E."/>
            <person name="Murat C."/>
            <person name="Riley R."/>
            <person name="Ohm R."/>
            <person name="Sun H."/>
            <person name="Tunlid A."/>
            <person name="Henrissat B."/>
            <person name="Grigoriev I.V."/>
            <person name="Hibbett D.S."/>
            <person name="Martin F."/>
        </authorList>
    </citation>
    <scope>NUCLEOTIDE SEQUENCE [LARGE SCALE GENOMIC DNA]</scope>
    <source>
        <strain evidence="3">Marx 270</strain>
    </source>
</reference>
<dbReference type="Proteomes" id="UP000054217">
    <property type="component" value="Unassembled WGS sequence"/>
</dbReference>
<evidence type="ECO:0000313" key="3">
    <source>
        <dbReference type="Proteomes" id="UP000054217"/>
    </source>
</evidence>
<evidence type="ECO:0000313" key="2">
    <source>
        <dbReference type="EMBL" id="KIO09314.1"/>
    </source>
</evidence>